<accession>A0A803J679</accession>
<dbReference type="GO" id="GO:0008234">
    <property type="term" value="F:cysteine-type peptidase activity"/>
    <property type="evidence" value="ECO:0007669"/>
    <property type="project" value="UniProtKB-KW"/>
</dbReference>
<protein>
    <submittedName>
        <fullName evidence="10">Cathepsin H</fullName>
    </submittedName>
</protein>
<evidence type="ECO:0000259" key="9">
    <source>
        <dbReference type="SMART" id="SM00848"/>
    </source>
</evidence>
<evidence type="ECO:0000256" key="3">
    <source>
        <dbReference type="ARBA" id="ARBA00022801"/>
    </source>
</evidence>
<dbReference type="SMART" id="SM00645">
    <property type="entry name" value="Pept_C1"/>
    <property type="match status" value="1"/>
</dbReference>
<dbReference type="PROSITE" id="PS00139">
    <property type="entry name" value="THIOL_PROTEASE_CYS"/>
    <property type="match status" value="1"/>
</dbReference>
<dbReference type="InterPro" id="IPR025661">
    <property type="entry name" value="Pept_asp_AS"/>
</dbReference>
<dbReference type="Gene3D" id="1.10.287.2250">
    <property type="match status" value="1"/>
</dbReference>
<dbReference type="Bgee" id="ENSXETG00000027455">
    <property type="expression patterns" value="Expressed in skeletal muscle tissue and 6 other cell types or tissues"/>
</dbReference>
<keyword evidence="7" id="KW-0732">Signal</keyword>
<dbReference type="Ensembl" id="ENSXETT00000106642">
    <property type="protein sequence ID" value="ENSXETP00000103361"/>
    <property type="gene ID" value="ENSXETG00000027455"/>
</dbReference>
<organism evidence="10">
    <name type="scientific">Xenopus tropicalis</name>
    <name type="common">Western clawed frog</name>
    <name type="synonym">Silurana tropicalis</name>
    <dbReference type="NCBI Taxonomy" id="8364"/>
    <lineage>
        <taxon>Eukaryota</taxon>
        <taxon>Metazoa</taxon>
        <taxon>Chordata</taxon>
        <taxon>Craniata</taxon>
        <taxon>Vertebrata</taxon>
        <taxon>Euteleostomi</taxon>
        <taxon>Amphibia</taxon>
        <taxon>Batrachia</taxon>
        <taxon>Anura</taxon>
        <taxon>Pipoidea</taxon>
        <taxon>Pipidae</taxon>
        <taxon>Xenopodinae</taxon>
        <taxon>Xenopus</taxon>
        <taxon>Silurana</taxon>
    </lineage>
</organism>
<dbReference type="CDD" id="cd02248">
    <property type="entry name" value="Peptidase_C1A"/>
    <property type="match status" value="1"/>
</dbReference>
<reference evidence="10" key="1">
    <citation type="journal article" date="2010" name="Science">
        <title>The genome of the Western clawed frog Xenopus tropicalis.</title>
        <authorList>
            <person name="Hellsten U."/>
            <person name="Harland R.M."/>
            <person name="Gilchrist M.J."/>
            <person name="Hendrix D."/>
            <person name="Jurka J."/>
            <person name="Kapitonov V."/>
            <person name="Ovcharenko I."/>
            <person name="Putnam N.H."/>
            <person name="Shu S."/>
            <person name="Taher L."/>
            <person name="Blitz I.L."/>
            <person name="Blumberg B."/>
            <person name="Dichmann D.S."/>
            <person name="Dubchak I."/>
            <person name="Amaya E."/>
            <person name="Detter J.C."/>
            <person name="Fletcher R."/>
            <person name="Gerhard D.S."/>
            <person name="Goodstein D."/>
            <person name="Graves T."/>
            <person name="Grigoriev I.V."/>
            <person name="Grimwood J."/>
            <person name="Kawashima T."/>
            <person name="Lindquist E."/>
            <person name="Lucas S.M."/>
            <person name="Mead P.E."/>
            <person name="Mitros T."/>
            <person name="Ogino H."/>
            <person name="Ohta Y."/>
            <person name="Poliakov A.V."/>
            <person name="Pollet N."/>
            <person name="Robert J."/>
            <person name="Salamov A."/>
            <person name="Sater A.K."/>
            <person name="Schmutz J."/>
            <person name="Terry A."/>
            <person name="Vize P.D."/>
            <person name="Warren W.C."/>
            <person name="Wells D."/>
            <person name="Wills A."/>
            <person name="Wilson R.K."/>
            <person name="Zimmerman L.B."/>
            <person name="Zorn A.M."/>
            <person name="Grainger R."/>
            <person name="Grammer T."/>
            <person name="Khokha M.K."/>
            <person name="Richardson P.M."/>
            <person name="Rokhsar D.S."/>
        </authorList>
    </citation>
    <scope>NUCLEOTIDE SEQUENCE [LARGE SCALE GENOMIC DNA]</scope>
    <source>
        <strain evidence="10">Nigerian</strain>
    </source>
</reference>
<evidence type="ECO:0000256" key="6">
    <source>
        <dbReference type="ARBA" id="ARBA00023157"/>
    </source>
</evidence>
<dbReference type="InterPro" id="IPR013128">
    <property type="entry name" value="Peptidase_C1A"/>
</dbReference>
<evidence type="ECO:0000256" key="7">
    <source>
        <dbReference type="SAM" id="SignalP"/>
    </source>
</evidence>
<keyword evidence="6" id="KW-1015">Disulfide bond</keyword>
<comment type="similarity">
    <text evidence="1">Belongs to the peptidase C1 family.</text>
</comment>
<dbReference type="Xenbase" id="XB-GENE-5820392">
    <property type="gene designation" value="ctsh"/>
</dbReference>
<dbReference type="PANTHER" id="PTHR12411">
    <property type="entry name" value="CYSTEINE PROTEASE FAMILY C1-RELATED"/>
    <property type="match status" value="1"/>
</dbReference>
<evidence type="ECO:0000256" key="5">
    <source>
        <dbReference type="ARBA" id="ARBA00023145"/>
    </source>
</evidence>
<feature type="chain" id="PRO_5030966251" evidence="7">
    <location>
        <begin position="31"/>
        <end position="343"/>
    </location>
</feature>
<feature type="domain" description="Cathepsin propeptide inhibitor" evidence="9">
    <location>
        <begin position="38"/>
        <end position="98"/>
    </location>
</feature>
<keyword evidence="3" id="KW-0378">Hydrolase</keyword>
<dbReference type="FunFam" id="1.10.287.2250:FF:000003">
    <property type="entry name" value="Cathepsin L"/>
    <property type="match status" value="1"/>
</dbReference>
<dbReference type="InParanoid" id="A0A803J679"/>
<dbReference type="InterPro" id="IPR013201">
    <property type="entry name" value="Prot_inhib_I29"/>
</dbReference>
<dbReference type="FunFam" id="3.90.70.10:FF:000260">
    <property type="entry name" value="Cathepsin L"/>
    <property type="match status" value="1"/>
</dbReference>
<dbReference type="InterPro" id="IPR038765">
    <property type="entry name" value="Papain-like_cys_pep_sf"/>
</dbReference>
<dbReference type="GeneTree" id="ENSGT00940000166971"/>
<evidence type="ECO:0000313" key="10">
    <source>
        <dbReference type="Ensembl" id="ENSXETP00000103361"/>
    </source>
</evidence>
<sequence length="343" mass="39290">MYTKWGFCCIFLRMHLNLLFFSIIVMSASASNLLDEEWNTWKEKYEKKYASSEDELFRRKAWEVNWDKVTKHNQLADQGLKKYTMAMNHFADMTSEEMNSRNCFLPTHYPSKHKPAPRYNVKHAKISKGVDWRDSNCISPVKNQGYCGSCWAFATVGVLEALHCLNGNELHNLSEQQLVDCDPIDHGCCGGFPINAIDYITQEGIMKSEDYEYEEKQFYCRYDSSNAIQLNVSKYYVLPNEENMASSVAKDGPITVGFGVNRDFMLYSKGIFDGECAPRPNHAIIIVGYGTLHCEEGKDDGEDYWIIKNSWGTEWGEDGFGKIMRNKDMCGISEFAASLELKP</sequence>
<dbReference type="PRINTS" id="PR00705">
    <property type="entry name" value="PAPAIN"/>
</dbReference>
<reference evidence="10" key="2">
    <citation type="submission" date="2021-03" db="UniProtKB">
        <authorList>
            <consortium name="Ensembl"/>
        </authorList>
    </citation>
    <scope>IDENTIFICATION</scope>
</reference>
<evidence type="ECO:0000256" key="1">
    <source>
        <dbReference type="ARBA" id="ARBA00008455"/>
    </source>
</evidence>
<keyword evidence="2" id="KW-0645">Protease</keyword>
<dbReference type="GO" id="GO:0006508">
    <property type="term" value="P:proteolysis"/>
    <property type="evidence" value="ECO:0007669"/>
    <property type="project" value="UniProtKB-KW"/>
</dbReference>
<dbReference type="PROSITE" id="PS00640">
    <property type="entry name" value="THIOL_PROTEASE_ASN"/>
    <property type="match status" value="1"/>
</dbReference>
<dbReference type="InterPro" id="IPR000668">
    <property type="entry name" value="Peptidase_C1A_C"/>
</dbReference>
<dbReference type="InterPro" id="IPR000169">
    <property type="entry name" value="Pept_cys_AS"/>
</dbReference>
<gene>
    <name evidence="10" type="primary">ctsh</name>
</gene>
<dbReference type="Pfam" id="PF08246">
    <property type="entry name" value="Inhibitor_I29"/>
    <property type="match status" value="1"/>
</dbReference>
<feature type="domain" description="Peptidase C1A papain C-terminal" evidence="8">
    <location>
        <begin position="126"/>
        <end position="341"/>
    </location>
</feature>
<dbReference type="InterPro" id="IPR039417">
    <property type="entry name" value="Peptidase_C1A_papain-like"/>
</dbReference>
<dbReference type="Gene3D" id="3.90.70.10">
    <property type="entry name" value="Cysteine proteinases"/>
    <property type="match status" value="1"/>
</dbReference>
<dbReference type="Pfam" id="PF00112">
    <property type="entry name" value="Peptidase_C1"/>
    <property type="match status" value="1"/>
</dbReference>
<evidence type="ECO:0000259" key="8">
    <source>
        <dbReference type="SMART" id="SM00645"/>
    </source>
</evidence>
<evidence type="ECO:0000256" key="4">
    <source>
        <dbReference type="ARBA" id="ARBA00022807"/>
    </source>
</evidence>
<dbReference type="AlphaFoldDB" id="A0A803J679"/>
<keyword evidence="5" id="KW-0865">Zymogen</keyword>
<keyword evidence="4" id="KW-0788">Thiol protease</keyword>
<proteinExistence type="inferred from homology"/>
<dbReference type="SUPFAM" id="SSF54001">
    <property type="entry name" value="Cysteine proteinases"/>
    <property type="match status" value="1"/>
</dbReference>
<evidence type="ECO:0000256" key="2">
    <source>
        <dbReference type="ARBA" id="ARBA00022670"/>
    </source>
</evidence>
<dbReference type="SMART" id="SM00848">
    <property type="entry name" value="Inhibitor_I29"/>
    <property type="match status" value="1"/>
</dbReference>
<name>A0A803J679_XENTR</name>
<feature type="signal peptide" evidence="7">
    <location>
        <begin position="1"/>
        <end position="30"/>
    </location>
</feature>